<comment type="caution">
    <text evidence="1">The sequence shown here is derived from an EMBL/GenBank/DDBJ whole genome shotgun (WGS) entry which is preliminary data.</text>
</comment>
<dbReference type="Proteomes" id="UP000324222">
    <property type="component" value="Unassembled WGS sequence"/>
</dbReference>
<accession>A0A5B7GJI8</accession>
<protein>
    <submittedName>
        <fullName evidence="1">Uncharacterized protein</fullName>
    </submittedName>
</protein>
<reference evidence="1 2" key="1">
    <citation type="submission" date="2019-05" db="EMBL/GenBank/DDBJ databases">
        <title>Another draft genome of Portunus trituberculatus and its Hox gene families provides insights of decapod evolution.</title>
        <authorList>
            <person name="Jeong J.-H."/>
            <person name="Song I."/>
            <person name="Kim S."/>
            <person name="Choi T."/>
            <person name="Kim D."/>
            <person name="Ryu S."/>
            <person name="Kim W."/>
        </authorList>
    </citation>
    <scope>NUCLEOTIDE SEQUENCE [LARGE SCALE GENOMIC DNA]</scope>
    <source>
        <tissue evidence="1">Muscle</tissue>
    </source>
</reference>
<gene>
    <name evidence="1" type="ORF">E2C01_050639</name>
</gene>
<sequence>MCSVKKNGTRFNWQVGGSEAVRQRGSEAEVNSLGHACLPPAGRCVGGAALVKEGCGTIFSSGGFGVTVLWSCG</sequence>
<organism evidence="1 2">
    <name type="scientific">Portunus trituberculatus</name>
    <name type="common">Swimming crab</name>
    <name type="synonym">Neptunus trituberculatus</name>
    <dbReference type="NCBI Taxonomy" id="210409"/>
    <lineage>
        <taxon>Eukaryota</taxon>
        <taxon>Metazoa</taxon>
        <taxon>Ecdysozoa</taxon>
        <taxon>Arthropoda</taxon>
        <taxon>Crustacea</taxon>
        <taxon>Multicrustacea</taxon>
        <taxon>Malacostraca</taxon>
        <taxon>Eumalacostraca</taxon>
        <taxon>Eucarida</taxon>
        <taxon>Decapoda</taxon>
        <taxon>Pleocyemata</taxon>
        <taxon>Brachyura</taxon>
        <taxon>Eubrachyura</taxon>
        <taxon>Portunoidea</taxon>
        <taxon>Portunidae</taxon>
        <taxon>Portuninae</taxon>
        <taxon>Portunus</taxon>
    </lineage>
</organism>
<evidence type="ECO:0000313" key="1">
    <source>
        <dbReference type="EMBL" id="MPC56674.1"/>
    </source>
</evidence>
<keyword evidence="2" id="KW-1185">Reference proteome</keyword>
<proteinExistence type="predicted"/>
<dbReference type="AlphaFoldDB" id="A0A5B7GJI8"/>
<dbReference type="EMBL" id="VSRR010014147">
    <property type="protein sequence ID" value="MPC56674.1"/>
    <property type="molecule type" value="Genomic_DNA"/>
</dbReference>
<name>A0A5B7GJI8_PORTR</name>
<evidence type="ECO:0000313" key="2">
    <source>
        <dbReference type="Proteomes" id="UP000324222"/>
    </source>
</evidence>